<dbReference type="GO" id="GO:0005524">
    <property type="term" value="F:ATP binding"/>
    <property type="evidence" value="ECO:0007669"/>
    <property type="project" value="UniProtKB-KW"/>
</dbReference>
<dbReference type="Gene3D" id="2.60.34.10">
    <property type="entry name" value="Substrate Binding Domain Of DNAk, Chain A, domain 1"/>
    <property type="match status" value="1"/>
</dbReference>
<evidence type="ECO:0000313" key="6">
    <source>
        <dbReference type="WBParaSite" id="jg3958"/>
    </source>
</evidence>
<keyword evidence="5" id="KW-1185">Reference proteome</keyword>
<protein>
    <submittedName>
        <fullName evidence="6">Uncharacterized protein</fullName>
    </submittedName>
</protein>
<keyword evidence="2" id="KW-0547">Nucleotide-binding</keyword>
<dbReference type="InterPro" id="IPR013126">
    <property type="entry name" value="Hsp_70_fam"/>
</dbReference>
<dbReference type="Pfam" id="PF00012">
    <property type="entry name" value="HSP70"/>
    <property type="match status" value="1"/>
</dbReference>
<organism evidence="5 6">
    <name type="scientific">Ditylenchus dipsaci</name>
    <dbReference type="NCBI Taxonomy" id="166011"/>
    <lineage>
        <taxon>Eukaryota</taxon>
        <taxon>Metazoa</taxon>
        <taxon>Ecdysozoa</taxon>
        <taxon>Nematoda</taxon>
        <taxon>Chromadorea</taxon>
        <taxon>Rhabditida</taxon>
        <taxon>Tylenchina</taxon>
        <taxon>Tylenchomorpha</taxon>
        <taxon>Sphaerularioidea</taxon>
        <taxon>Anguinidae</taxon>
        <taxon>Anguininae</taxon>
        <taxon>Ditylenchus</taxon>
    </lineage>
</organism>
<feature type="compositionally biased region" description="Acidic residues" evidence="4">
    <location>
        <begin position="258"/>
        <end position="268"/>
    </location>
</feature>
<dbReference type="AlphaFoldDB" id="A0A915EA26"/>
<comment type="similarity">
    <text evidence="1">Belongs to the heat shock protein 70 family.</text>
</comment>
<keyword evidence="3" id="KW-0067">ATP-binding</keyword>
<dbReference type="Proteomes" id="UP000887574">
    <property type="component" value="Unplaced"/>
</dbReference>
<dbReference type="InterPro" id="IPR029047">
    <property type="entry name" value="HSP70_peptide-bd_sf"/>
</dbReference>
<name>A0A915EA26_9BILA</name>
<proteinExistence type="inferred from homology"/>
<evidence type="ECO:0000256" key="3">
    <source>
        <dbReference type="ARBA" id="ARBA00022840"/>
    </source>
</evidence>
<dbReference type="PANTHER" id="PTHR19375">
    <property type="entry name" value="HEAT SHOCK PROTEIN 70KDA"/>
    <property type="match status" value="1"/>
</dbReference>
<evidence type="ECO:0000313" key="5">
    <source>
        <dbReference type="Proteomes" id="UP000887574"/>
    </source>
</evidence>
<dbReference type="WBParaSite" id="jg3958">
    <property type="protein sequence ID" value="jg3958"/>
    <property type="gene ID" value="jg3958"/>
</dbReference>
<accession>A0A915EA26</accession>
<evidence type="ECO:0000256" key="2">
    <source>
        <dbReference type="ARBA" id="ARBA00022741"/>
    </source>
</evidence>
<dbReference type="GO" id="GO:0140662">
    <property type="term" value="F:ATP-dependent protein folding chaperone"/>
    <property type="evidence" value="ECO:0007669"/>
    <property type="project" value="InterPro"/>
</dbReference>
<feature type="region of interest" description="Disordered" evidence="4">
    <location>
        <begin position="244"/>
        <end position="268"/>
    </location>
</feature>
<evidence type="ECO:0000256" key="1">
    <source>
        <dbReference type="ARBA" id="ARBA00007381"/>
    </source>
</evidence>
<feature type="compositionally biased region" description="Polar residues" evidence="4">
    <location>
        <begin position="244"/>
        <end position="257"/>
    </location>
</feature>
<dbReference type="SUPFAM" id="SSF100920">
    <property type="entry name" value="Heat shock protein 70kD (HSP70), peptide-binding domain"/>
    <property type="match status" value="1"/>
</dbReference>
<reference evidence="6" key="1">
    <citation type="submission" date="2022-11" db="UniProtKB">
        <authorList>
            <consortium name="WormBaseParasite"/>
        </authorList>
    </citation>
    <scope>IDENTIFICATION</scope>
</reference>
<evidence type="ECO:0000256" key="4">
    <source>
        <dbReference type="SAM" id="MobiDB-lite"/>
    </source>
</evidence>
<sequence length="268" mass="30971">MVFIESTGLDIGIELPGGIFAPIIKRGTHLPARVSKVFKNSKNLQKIMLFKFYEGTRPTIENNTYLGQLRFEYPKRITKVNTAQVILFLTLDADGILSASAKYKKEESVQIVIDYGGVKCDDECASAMLDTAKQFEQLDQCERNRRRALSRLESALELMKHIVAYSRKYIYTADQVQEKRKACEECEKWIMQNLKASLQQYEDQLRKFHKSSDFFDDEWRANNRVQRRYCCPVKTKKRKIFGSGNKNGMYDTSGSSDEFSENDLMGDE</sequence>